<dbReference type="EMBL" id="AWSO01000510">
    <property type="protein sequence ID" value="ESK89821.1"/>
    <property type="molecule type" value="Genomic_DNA"/>
</dbReference>
<dbReference type="HOGENOM" id="CLU_069522_0_0_1"/>
<accession>V2XAI9</accession>
<name>V2XAI9_MONRO</name>
<evidence type="ECO:0000313" key="1">
    <source>
        <dbReference type="EMBL" id="ESK89821.1"/>
    </source>
</evidence>
<gene>
    <name evidence="1" type="ORF">Moror_869</name>
</gene>
<comment type="caution">
    <text evidence="1">The sequence shown here is derived from an EMBL/GenBank/DDBJ whole genome shotgun (WGS) entry which is preliminary data.</text>
</comment>
<reference evidence="1 2" key="1">
    <citation type="journal article" date="2014" name="BMC Genomics">
        <title>Genome and secretome analysis of the hemibiotrophic fungal pathogen, Moniliophthora roreri, which causes frosty pod rot disease of cacao: mechanisms of the biotrophic and necrotrophic phases.</title>
        <authorList>
            <person name="Meinhardt L.W."/>
            <person name="Costa G.G.L."/>
            <person name="Thomazella D.P.T."/>
            <person name="Teixeira P.J.P.L."/>
            <person name="Carazzolle M.F."/>
            <person name="Schuster S.C."/>
            <person name="Carlson J.E."/>
            <person name="Guiltinan M.J."/>
            <person name="Mieczkowski P."/>
            <person name="Farmer A."/>
            <person name="Ramaraj T."/>
            <person name="Crozier J."/>
            <person name="Davis R.E."/>
            <person name="Shao J."/>
            <person name="Melnick R.L."/>
            <person name="Pereira G.A.G."/>
            <person name="Bailey B.A."/>
        </authorList>
    </citation>
    <scope>NUCLEOTIDE SEQUENCE [LARGE SCALE GENOMIC DNA]</scope>
    <source>
        <strain evidence="1 2">MCA 2997</strain>
    </source>
</reference>
<protein>
    <submittedName>
        <fullName evidence="1">Uncharacterized protein</fullName>
    </submittedName>
</protein>
<proteinExistence type="predicted"/>
<dbReference type="OrthoDB" id="2624269at2759"/>
<dbReference type="KEGG" id="mrr:Moror_869"/>
<keyword evidence="2" id="KW-1185">Reference proteome</keyword>
<dbReference type="Proteomes" id="UP000017559">
    <property type="component" value="Unassembled WGS sequence"/>
</dbReference>
<dbReference type="AlphaFoldDB" id="V2XAI9"/>
<evidence type="ECO:0000313" key="2">
    <source>
        <dbReference type="Proteomes" id="UP000017559"/>
    </source>
</evidence>
<sequence length="224" mass="25067">MASALRSGNTVSGESLLDISDRFVTENVARNTVWNARGPLPSGDDFISRFCAFQQDHPNFVIASHMLNGIAVITCQTRWMAEQLILTAKNPDGFNGSVSDAAHGWFRVPLSLLITTSIFSRSMQRWVPGAYLYSNGATAIHYEYYFLAMMRSVHVTKAEMGEKVVDKDFANTVDFSEAQRVGFIEVFVRFWKEEKTDNHADEELHEAGLQVKKIVAIVPADQQA</sequence>
<organism evidence="1 2">
    <name type="scientific">Moniliophthora roreri (strain MCA 2997)</name>
    <name type="common">Cocoa frosty pod rot fungus</name>
    <name type="synonym">Crinipellis roreri</name>
    <dbReference type="NCBI Taxonomy" id="1381753"/>
    <lineage>
        <taxon>Eukaryota</taxon>
        <taxon>Fungi</taxon>
        <taxon>Dikarya</taxon>
        <taxon>Basidiomycota</taxon>
        <taxon>Agaricomycotina</taxon>
        <taxon>Agaricomycetes</taxon>
        <taxon>Agaricomycetidae</taxon>
        <taxon>Agaricales</taxon>
        <taxon>Marasmiineae</taxon>
        <taxon>Marasmiaceae</taxon>
        <taxon>Moniliophthora</taxon>
    </lineage>
</organism>